<keyword evidence="4" id="KW-1185">Reference proteome</keyword>
<dbReference type="STRING" id="767519.SAMN05216559_0480"/>
<name>A0A1I6KAW5_9EURY</name>
<dbReference type="Proteomes" id="UP000199062">
    <property type="component" value="Unassembled WGS sequence"/>
</dbReference>
<evidence type="ECO:0000313" key="3">
    <source>
        <dbReference type="EMBL" id="SFR88382.1"/>
    </source>
</evidence>
<feature type="domain" description="DUF5786" evidence="2">
    <location>
        <begin position="3"/>
        <end position="56"/>
    </location>
</feature>
<protein>
    <recommendedName>
        <fullName evidence="2">DUF5786 domain-containing protein</fullName>
    </recommendedName>
</protein>
<dbReference type="InterPro" id="IPR043902">
    <property type="entry name" value="DUF5786"/>
</dbReference>
<dbReference type="AlphaFoldDB" id="A0A1I6KAW5"/>
<feature type="region of interest" description="Disordered" evidence="1">
    <location>
        <begin position="1"/>
        <end position="45"/>
    </location>
</feature>
<reference evidence="3 4" key="1">
    <citation type="submission" date="2016-10" db="EMBL/GenBank/DDBJ databases">
        <authorList>
            <person name="de Groot N.N."/>
        </authorList>
    </citation>
    <scope>NUCLEOTIDE SEQUENCE [LARGE SCALE GENOMIC DNA]</scope>
    <source>
        <strain evidence="3 4">CGMCC 1.10457</strain>
    </source>
</reference>
<feature type="compositionally biased region" description="Acidic residues" evidence="1">
    <location>
        <begin position="7"/>
        <end position="27"/>
    </location>
</feature>
<organism evidence="3 4">
    <name type="scientific">Halomicrobium zhouii</name>
    <dbReference type="NCBI Taxonomy" id="767519"/>
    <lineage>
        <taxon>Archaea</taxon>
        <taxon>Methanobacteriati</taxon>
        <taxon>Methanobacteriota</taxon>
        <taxon>Stenosarchaea group</taxon>
        <taxon>Halobacteria</taxon>
        <taxon>Halobacteriales</taxon>
        <taxon>Haloarculaceae</taxon>
        <taxon>Halomicrobium</taxon>
    </lineage>
</organism>
<evidence type="ECO:0000256" key="1">
    <source>
        <dbReference type="SAM" id="MobiDB-lite"/>
    </source>
</evidence>
<evidence type="ECO:0000313" key="4">
    <source>
        <dbReference type="Proteomes" id="UP000199062"/>
    </source>
</evidence>
<dbReference type="OrthoDB" id="166327at2157"/>
<dbReference type="RefSeq" id="WP_089813525.1">
    <property type="nucleotide sequence ID" value="NZ_FOZK01000001.1"/>
</dbReference>
<dbReference type="EMBL" id="FOZK01000001">
    <property type="protein sequence ID" value="SFR88382.1"/>
    <property type="molecule type" value="Genomic_DNA"/>
</dbReference>
<evidence type="ECO:0000259" key="2">
    <source>
        <dbReference type="Pfam" id="PF19099"/>
    </source>
</evidence>
<proteinExistence type="predicted"/>
<accession>A0A1I6KAW5</accession>
<dbReference type="Pfam" id="PF19099">
    <property type="entry name" value="DUF5786"/>
    <property type="match status" value="1"/>
</dbReference>
<gene>
    <name evidence="3" type="ORF">SAMN05216559_0480</name>
</gene>
<sequence>MGFGSYDESEQDNQEYDTDFEDDEGVDTAENTHEGEVEYEFTASNDELLDRLKDIKTDENT</sequence>